<dbReference type="EMBL" id="MU404353">
    <property type="protein sequence ID" value="KAI1614641.1"/>
    <property type="molecule type" value="Genomic_DNA"/>
</dbReference>
<evidence type="ECO:0000256" key="3">
    <source>
        <dbReference type="ARBA" id="ARBA00023136"/>
    </source>
</evidence>
<organism evidence="5 6">
    <name type="scientific">Exophiala viscosa</name>
    <dbReference type="NCBI Taxonomy" id="2486360"/>
    <lineage>
        <taxon>Eukaryota</taxon>
        <taxon>Fungi</taxon>
        <taxon>Dikarya</taxon>
        <taxon>Ascomycota</taxon>
        <taxon>Pezizomycotina</taxon>
        <taxon>Eurotiomycetes</taxon>
        <taxon>Chaetothyriomycetidae</taxon>
        <taxon>Chaetothyriales</taxon>
        <taxon>Herpotrichiellaceae</taxon>
        <taxon>Exophiala</taxon>
    </lineage>
</organism>
<proteinExistence type="inferred from homology"/>
<keyword evidence="1 4" id="KW-0812">Transmembrane</keyword>
<evidence type="ECO:0000256" key="4">
    <source>
        <dbReference type="RuleBase" id="RU367022"/>
    </source>
</evidence>
<evidence type="ECO:0000313" key="6">
    <source>
        <dbReference type="Proteomes" id="UP001203852"/>
    </source>
</evidence>
<gene>
    <name evidence="5" type="ORF">EDD36DRAFT_233120</name>
</gene>
<accession>A0AAN6DYM7</accession>
<evidence type="ECO:0000256" key="2">
    <source>
        <dbReference type="ARBA" id="ARBA00022989"/>
    </source>
</evidence>
<sequence length="212" mass="23027">MTSSMTMTMSDMESMTMSTASSTAAAATATSTAMSMSMGDSSSCKISMLWNWYTIDACFLAQSWHITTKGAFAASCIGVMLLVVSLELLRRVGKEYDTFILRQFQRNIALDGANLKGQDNSGSCQSGPQIVTFRASPLQQLVRSVIHAMTFGLAYIIMLLAMYFNGFIIICIFIGAFLGKFLCDWMVQRVPMGGLLEQSGSQALEEPSVCCG</sequence>
<keyword evidence="4" id="KW-0187">Copper transport</keyword>
<keyword evidence="6" id="KW-1185">Reference proteome</keyword>
<reference evidence="5" key="1">
    <citation type="journal article" date="2022" name="bioRxiv">
        <title>Deciphering the potential niche of two novel black yeast fungi from a biological soil crust based on their genomes, phenotypes, and melanin regulation.</title>
        <authorList>
            <consortium name="DOE Joint Genome Institute"/>
            <person name="Carr E.C."/>
            <person name="Barton Q."/>
            <person name="Grambo S."/>
            <person name="Sullivan M."/>
            <person name="Renfro C.M."/>
            <person name="Kuo A."/>
            <person name="Pangilinan J."/>
            <person name="Lipzen A."/>
            <person name="Keymanesh K."/>
            <person name="Savage E."/>
            <person name="Barry K."/>
            <person name="Grigoriev I.V."/>
            <person name="Riekhof W.R."/>
            <person name="Harris S.S."/>
        </authorList>
    </citation>
    <scope>NUCLEOTIDE SEQUENCE</scope>
    <source>
        <strain evidence="5">JF 03-4F</strain>
    </source>
</reference>
<comment type="similarity">
    <text evidence="4">Belongs to the copper transporter (Ctr) (TC 1.A.56) family. SLC31A subfamily.</text>
</comment>
<evidence type="ECO:0000313" key="5">
    <source>
        <dbReference type="EMBL" id="KAI1614641.1"/>
    </source>
</evidence>
<name>A0AAN6DYM7_9EURO</name>
<dbReference type="InterPro" id="IPR007274">
    <property type="entry name" value="Cop_transporter"/>
</dbReference>
<feature type="transmembrane region" description="Helical" evidence="4">
    <location>
        <begin position="70"/>
        <end position="89"/>
    </location>
</feature>
<keyword evidence="4" id="KW-0186">Copper</keyword>
<feature type="transmembrane region" description="Helical" evidence="4">
    <location>
        <begin position="167"/>
        <end position="187"/>
    </location>
</feature>
<dbReference type="PANTHER" id="PTHR12483:SF79">
    <property type="entry name" value="COPPER TRANSPORT PROTEIN"/>
    <property type="match status" value="1"/>
</dbReference>
<comment type="subcellular location">
    <subcellularLocation>
        <location evidence="4">Membrane</location>
        <topology evidence="4">Multi-pass membrane protein</topology>
    </subcellularLocation>
</comment>
<dbReference type="Pfam" id="PF04145">
    <property type="entry name" value="Ctr"/>
    <property type="match status" value="1"/>
</dbReference>
<dbReference type="AlphaFoldDB" id="A0AAN6DYM7"/>
<dbReference type="GO" id="GO:0016020">
    <property type="term" value="C:membrane"/>
    <property type="evidence" value="ECO:0007669"/>
    <property type="project" value="UniProtKB-SubCell"/>
</dbReference>
<comment type="caution">
    <text evidence="5">The sequence shown here is derived from an EMBL/GenBank/DDBJ whole genome shotgun (WGS) entry which is preliminary data.</text>
</comment>
<dbReference type="GO" id="GO:0005375">
    <property type="term" value="F:copper ion transmembrane transporter activity"/>
    <property type="evidence" value="ECO:0007669"/>
    <property type="project" value="UniProtKB-UniRule"/>
</dbReference>
<dbReference type="Proteomes" id="UP001203852">
    <property type="component" value="Unassembled WGS sequence"/>
</dbReference>
<keyword evidence="4" id="KW-0406">Ion transport</keyword>
<dbReference type="PANTHER" id="PTHR12483">
    <property type="entry name" value="SOLUTE CARRIER FAMILY 31 COPPER TRANSPORTERS"/>
    <property type="match status" value="1"/>
</dbReference>
<keyword evidence="2 4" id="KW-1133">Transmembrane helix</keyword>
<keyword evidence="4" id="KW-0813">Transport</keyword>
<keyword evidence="3 4" id="KW-0472">Membrane</keyword>
<protein>
    <recommendedName>
        <fullName evidence="4">Copper transport protein</fullName>
    </recommendedName>
</protein>
<evidence type="ECO:0000256" key="1">
    <source>
        <dbReference type="ARBA" id="ARBA00022692"/>
    </source>
</evidence>